<evidence type="ECO:0000256" key="6">
    <source>
        <dbReference type="ARBA" id="ARBA00023002"/>
    </source>
</evidence>
<dbReference type="InterPro" id="IPR013130">
    <property type="entry name" value="Fe3_Rdtase_TM_dom"/>
</dbReference>
<dbReference type="PROSITE" id="PS51384">
    <property type="entry name" value="FAD_FR"/>
    <property type="match status" value="1"/>
</dbReference>
<feature type="transmembrane region" description="Helical" evidence="10">
    <location>
        <begin position="106"/>
        <end position="125"/>
    </location>
</feature>
<feature type="transmembrane region" description="Helical" evidence="10">
    <location>
        <begin position="201"/>
        <end position="222"/>
    </location>
</feature>
<evidence type="ECO:0000256" key="8">
    <source>
        <dbReference type="ARBA" id="ARBA00023136"/>
    </source>
</evidence>
<comment type="similarity">
    <text evidence="2">Belongs to the ferric reductase (FRE) family.</text>
</comment>
<dbReference type="PANTHER" id="PTHR32361">
    <property type="entry name" value="FERRIC/CUPRIC REDUCTASE TRANSMEMBRANE COMPONENT"/>
    <property type="match status" value="1"/>
</dbReference>
<dbReference type="GO" id="GO:0005886">
    <property type="term" value="C:plasma membrane"/>
    <property type="evidence" value="ECO:0007669"/>
    <property type="project" value="TreeGrafter"/>
</dbReference>
<evidence type="ECO:0000259" key="11">
    <source>
        <dbReference type="PROSITE" id="PS51384"/>
    </source>
</evidence>
<dbReference type="SFLD" id="SFLDG01168">
    <property type="entry name" value="Ferric_reductase_subgroup_(FRE"/>
    <property type="match status" value="1"/>
</dbReference>
<dbReference type="Proteomes" id="UP001321749">
    <property type="component" value="Unassembled WGS sequence"/>
</dbReference>
<dbReference type="Pfam" id="PF01794">
    <property type="entry name" value="Ferric_reduct"/>
    <property type="match status" value="1"/>
</dbReference>
<evidence type="ECO:0000313" key="13">
    <source>
        <dbReference type="Proteomes" id="UP001321749"/>
    </source>
</evidence>
<evidence type="ECO:0000256" key="1">
    <source>
        <dbReference type="ARBA" id="ARBA00004141"/>
    </source>
</evidence>
<sequence length="577" mass="64672">MGYRFIDLTDAEKVARRETLGKYGLIAQLSALGPLILLLLFRLGKWATESGNSRKEKYSSIPSSPILKRKRSDGSGQRNFLIRKAKWWLGEDVVGFGLHMGQRDQWLVGTVWLSWLLILGFLETGEDYLHLTKRLGLVAVSQYPLQYLLALKSLNPLCYLFKSSHERINRWHRVLSRVTTTLLYLHAALYLNFFIQVNRLYRLVVPVVFTGVLAFIFLNLMITTALRPVRKFSYRLFFLIHLTFAIAIPFLILVHAKPARGFMVQSLIVFFIDLASRKMDTLTAQATFESIPGTNLIKVILTIPGGHKKINRFRAHQGGHVYLNIPAAARHLATGSPTSIQNLLFEFLFNPFTVAYASETSFELTLVARHNGGPMTAALGRVARSPPNNRNPIPLNIEGPYTSPFPHSLSEYDRVLLVAGGIGSTFIIPLYRSIISENPEAKITVIWAVQTAGDATWAFTAYPDILNDDNVQIFVTGQSGPTPDEGRGSGSDVEGVEGTEMNNMYRRRGGKFTTEHNRKRPDLGKIVDGVFRGLGEGEKVGVAVCGPEGMARELRAEVGRWVYRGREVGWWKEGFGF</sequence>
<organism evidence="12 13">
    <name type="scientific">Cladorrhinum samala</name>
    <dbReference type="NCBI Taxonomy" id="585594"/>
    <lineage>
        <taxon>Eukaryota</taxon>
        <taxon>Fungi</taxon>
        <taxon>Dikarya</taxon>
        <taxon>Ascomycota</taxon>
        <taxon>Pezizomycotina</taxon>
        <taxon>Sordariomycetes</taxon>
        <taxon>Sordariomycetidae</taxon>
        <taxon>Sordariales</taxon>
        <taxon>Podosporaceae</taxon>
        <taxon>Cladorrhinum</taxon>
    </lineage>
</organism>
<dbReference type="GO" id="GO:0006879">
    <property type="term" value="P:intracellular iron ion homeostasis"/>
    <property type="evidence" value="ECO:0007669"/>
    <property type="project" value="TreeGrafter"/>
</dbReference>
<dbReference type="SFLD" id="SFLDS00052">
    <property type="entry name" value="Ferric_Reductase_Domain"/>
    <property type="match status" value="1"/>
</dbReference>
<dbReference type="SUPFAM" id="SSF52343">
    <property type="entry name" value="Ferredoxin reductase-like, C-terminal NADP-linked domain"/>
    <property type="match status" value="1"/>
</dbReference>
<keyword evidence="8 10" id="KW-0472">Membrane</keyword>
<proteinExistence type="inferred from homology"/>
<dbReference type="GO" id="GO:0006826">
    <property type="term" value="P:iron ion transport"/>
    <property type="evidence" value="ECO:0007669"/>
    <property type="project" value="TreeGrafter"/>
</dbReference>
<feature type="transmembrane region" description="Helical" evidence="10">
    <location>
        <begin position="174"/>
        <end position="195"/>
    </location>
</feature>
<evidence type="ECO:0000256" key="4">
    <source>
        <dbReference type="ARBA" id="ARBA00022692"/>
    </source>
</evidence>
<comment type="caution">
    <text evidence="12">The sequence shown here is derived from an EMBL/GenBank/DDBJ whole genome shotgun (WGS) entry which is preliminary data.</text>
</comment>
<evidence type="ECO:0000256" key="7">
    <source>
        <dbReference type="ARBA" id="ARBA00023065"/>
    </source>
</evidence>
<name>A0AAV9HAY1_9PEZI</name>
<reference evidence="12" key="1">
    <citation type="journal article" date="2023" name="Mol. Phylogenet. Evol.">
        <title>Genome-scale phylogeny and comparative genomics of the fungal order Sordariales.</title>
        <authorList>
            <person name="Hensen N."/>
            <person name="Bonometti L."/>
            <person name="Westerberg I."/>
            <person name="Brannstrom I.O."/>
            <person name="Guillou S."/>
            <person name="Cros-Aarteil S."/>
            <person name="Calhoun S."/>
            <person name="Haridas S."/>
            <person name="Kuo A."/>
            <person name="Mondo S."/>
            <person name="Pangilinan J."/>
            <person name="Riley R."/>
            <person name="LaButti K."/>
            <person name="Andreopoulos B."/>
            <person name="Lipzen A."/>
            <person name="Chen C."/>
            <person name="Yan M."/>
            <person name="Daum C."/>
            <person name="Ng V."/>
            <person name="Clum A."/>
            <person name="Steindorff A."/>
            <person name="Ohm R.A."/>
            <person name="Martin F."/>
            <person name="Silar P."/>
            <person name="Natvig D.O."/>
            <person name="Lalanne C."/>
            <person name="Gautier V."/>
            <person name="Ament-Velasquez S.L."/>
            <person name="Kruys A."/>
            <person name="Hutchinson M.I."/>
            <person name="Powell A.J."/>
            <person name="Barry K."/>
            <person name="Miller A.N."/>
            <person name="Grigoriev I.V."/>
            <person name="Debuchy R."/>
            <person name="Gladieux P."/>
            <person name="Hiltunen Thoren M."/>
            <person name="Johannesson H."/>
        </authorList>
    </citation>
    <scope>NUCLEOTIDE SEQUENCE</scope>
    <source>
        <strain evidence="12">PSN324</strain>
    </source>
</reference>
<comment type="subcellular location">
    <subcellularLocation>
        <location evidence="1">Membrane</location>
        <topology evidence="1">Multi-pass membrane protein</topology>
    </subcellularLocation>
</comment>
<gene>
    <name evidence="12" type="ORF">QBC42DRAFT_46674</name>
</gene>
<dbReference type="Gene3D" id="3.40.50.80">
    <property type="entry name" value="Nucleotide-binding domain of ferredoxin-NADP reductase (FNR) module"/>
    <property type="match status" value="1"/>
</dbReference>
<evidence type="ECO:0000256" key="5">
    <source>
        <dbReference type="ARBA" id="ARBA00022989"/>
    </source>
</evidence>
<dbReference type="EMBL" id="MU865139">
    <property type="protein sequence ID" value="KAK4457051.1"/>
    <property type="molecule type" value="Genomic_DNA"/>
</dbReference>
<keyword evidence="9" id="KW-0325">Glycoprotein</keyword>
<dbReference type="GO" id="GO:0015677">
    <property type="term" value="P:copper ion import"/>
    <property type="evidence" value="ECO:0007669"/>
    <property type="project" value="TreeGrafter"/>
</dbReference>
<protein>
    <submittedName>
        <fullName evidence="12">Ferric/cupric reductase transmembrane component 2</fullName>
    </submittedName>
</protein>
<dbReference type="PANTHER" id="PTHR32361:SF9">
    <property type="entry name" value="FERRIC REDUCTASE TRANSMEMBRANE COMPONENT 3-RELATED"/>
    <property type="match status" value="1"/>
</dbReference>
<keyword evidence="3" id="KW-0813">Transport</keyword>
<evidence type="ECO:0000256" key="3">
    <source>
        <dbReference type="ARBA" id="ARBA00022448"/>
    </source>
</evidence>
<dbReference type="GO" id="GO:0000293">
    <property type="term" value="F:ferric-chelate reductase activity"/>
    <property type="evidence" value="ECO:0007669"/>
    <property type="project" value="UniProtKB-ARBA"/>
</dbReference>
<evidence type="ECO:0000256" key="2">
    <source>
        <dbReference type="ARBA" id="ARBA00006278"/>
    </source>
</evidence>
<keyword evidence="13" id="KW-1185">Reference proteome</keyword>
<dbReference type="CDD" id="cd06186">
    <property type="entry name" value="NOX_Duox_like_FAD_NADP"/>
    <property type="match status" value="1"/>
</dbReference>
<feature type="domain" description="FAD-binding FR-type" evidence="11">
    <location>
        <begin position="275"/>
        <end position="407"/>
    </location>
</feature>
<keyword evidence="7" id="KW-0406">Ion transport</keyword>
<evidence type="ECO:0000313" key="12">
    <source>
        <dbReference type="EMBL" id="KAK4457051.1"/>
    </source>
</evidence>
<keyword evidence="4 10" id="KW-0812">Transmembrane</keyword>
<keyword evidence="6" id="KW-0560">Oxidoreductase</keyword>
<dbReference type="InterPro" id="IPR000778">
    <property type="entry name" value="Cyt_b245_heavy_chain"/>
</dbReference>
<evidence type="ECO:0000256" key="9">
    <source>
        <dbReference type="ARBA" id="ARBA00023180"/>
    </source>
</evidence>
<dbReference type="AlphaFoldDB" id="A0AAV9HAY1"/>
<dbReference type="InterPro" id="IPR051410">
    <property type="entry name" value="Ferric/Cupric_Reductase"/>
</dbReference>
<dbReference type="InterPro" id="IPR013121">
    <property type="entry name" value="Fe_red_NAD-bd_6"/>
</dbReference>
<dbReference type="InterPro" id="IPR017927">
    <property type="entry name" value="FAD-bd_FR_type"/>
</dbReference>
<reference evidence="12" key="2">
    <citation type="submission" date="2023-06" db="EMBL/GenBank/DDBJ databases">
        <authorList>
            <consortium name="Lawrence Berkeley National Laboratory"/>
            <person name="Mondo S.J."/>
            <person name="Hensen N."/>
            <person name="Bonometti L."/>
            <person name="Westerberg I."/>
            <person name="Brannstrom I.O."/>
            <person name="Guillou S."/>
            <person name="Cros-Aarteil S."/>
            <person name="Calhoun S."/>
            <person name="Haridas S."/>
            <person name="Kuo A."/>
            <person name="Pangilinan J."/>
            <person name="Riley R."/>
            <person name="Labutti K."/>
            <person name="Andreopoulos B."/>
            <person name="Lipzen A."/>
            <person name="Chen C."/>
            <person name="Yanf M."/>
            <person name="Daum C."/>
            <person name="Ng V."/>
            <person name="Clum A."/>
            <person name="Steindorff A."/>
            <person name="Ohm R."/>
            <person name="Martin F."/>
            <person name="Silar P."/>
            <person name="Natvig D."/>
            <person name="Lalanne C."/>
            <person name="Gautier V."/>
            <person name="Ament-Velasquez S.L."/>
            <person name="Kruys A."/>
            <person name="Hutchinson M.I."/>
            <person name="Powell A.J."/>
            <person name="Barry K."/>
            <person name="Miller A.N."/>
            <person name="Grigoriev I.V."/>
            <person name="Debuchy R."/>
            <person name="Gladieux P."/>
            <person name="Thoren M.H."/>
            <person name="Johannesson H."/>
        </authorList>
    </citation>
    <scope>NUCLEOTIDE SEQUENCE</scope>
    <source>
        <strain evidence="12">PSN324</strain>
    </source>
</reference>
<keyword evidence="5 10" id="KW-1133">Transmembrane helix</keyword>
<feature type="transmembrane region" description="Helical" evidence="10">
    <location>
        <begin position="20"/>
        <end position="41"/>
    </location>
</feature>
<dbReference type="InterPro" id="IPR039261">
    <property type="entry name" value="FNR_nucleotide-bd"/>
</dbReference>
<evidence type="ECO:0000256" key="10">
    <source>
        <dbReference type="SAM" id="Phobius"/>
    </source>
</evidence>
<dbReference type="Pfam" id="PF08030">
    <property type="entry name" value="NAD_binding_6"/>
    <property type="match status" value="1"/>
</dbReference>
<feature type="transmembrane region" description="Helical" evidence="10">
    <location>
        <begin position="234"/>
        <end position="253"/>
    </location>
</feature>
<dbReference type="PRINTS" id="PR00466">
    <property type="entry name" value="GP91PHOX"/>
</dbReference>
<accession>A0AAV9HAY1</accession>